<keyword evidence="3" id="KW-0238">DNA-binding</keyword>
<dbReference type="InterPro" id="IPR036236">
    <property type="entry name" value="Znf_C2H2_sf"/>
</dbReference>
<evidence type="ECO:0000256" key="1">
    <source>
        <dbReference type="ARBA" id="ARBA00004123"/>
    </source>
</evidence>
<evidence type="ECO:0000256" key="5">
    <source>
        <dbReference type="SAM" id="MobiDB-lite"/>
    </source>
</evidence>
<feature type="domain" description="HTH myb-type" evidence="8">
    <location>
        <begin position="65"/>
        <end position="112"/>
    </location>
</feature>
<evidence type="ECO:0000256" key="4">
    <source>
        <dbReference type="PROSITE-ProRule" id="PRU00042"/>
    </source>
</evidence>
<dbReference type="InterPro" id="IPR001005">
    <property type="entry name" value="SANT/Myb"/>
</dbReference>
<evidence type="ECO:0000259" key="6">
    <source>
        <dbReference type="PROSITE" id="PS50090"/>
    </source>
</evidence>
<dbReference type="GO" id="GO:0045944">
    <property type="term" value="P:positive regulation of transcription by RNA polymerase II"/>
    <property type="evidence" value="ECO:0007669"/>
    <property type="project" value="TreeGrafter"/>
</dbReference>
<dbReference type="GO" id="GO:0000978">
    <property type="term" value="F:RNA polymerase II cis-regulatory region sequence-specific DNA binding"/>
    <property type="evidence" value="ECO:0007669"/>
    <property type="project" value="TreeGrafter"/>
</dbReference>
<dbReference type="PROSITE" id="PS50157">
    <property type="entry name" value="ZINC_FINGER_C2H2_2"/>
    <property type="match status" value="2"/>
</dbReference>
<protein>
    <submittedName>
        <fullName evidence="9">Uncharacterized protein</fullName>
    </submittedName>
</protein>
<dbReference type="InterPro" id="IPR017930">
    <property type="entry name" value="Myb_dom"/>
</dbReference>
<keyword evidence="4" id="KW-0862">Zinc</keyword>
<feature type="region of interest" description="Disordered" evidence="5">
    <location>
        <begin position="878"/>
        <end position="898"/>
    </location>
</feature>
<dbReference type="PROSITE" id="PS00028">
    <property type="entry name" value="ZINC_FINGER_C2H2_1"/>
    <property type="match status" value="1"/>
</dbReference>
<dbReference type="SUPFAM" id="SSF46689">
    <property type="entry name" value="Homeodomain-like"/>
    <property type="match status" value="1"/>
</dbReference>
<feature type="domain" description="C2H2-type" evidence="7">
    <location>
        <begin position="815"/>
        <end position="843"/>
    </location>
</feature>
<dbReference type="PANTHER" id="PTHR45614:SF25">
    <property type="entry name" value="MYB PROTEIN"/>
    <property type="match status" value="1"/>
</dbReference>
<feature type="domain" description="HTH myb-type" evidence="8">
    <location>
        <begin position="117"/>
        <end position="171"/>
    </location>
</feature>
<dbReference type="GO" id="GO:0008270">
    <property type="term" value="F:zinc ion binding"/>
    <property type="evidence" value="ECO:0007669"/>
    <property type="project" value="UniProtKB-KW"/>
</dbReference>
<accession>A0AAV2QDP1</accession>
<dbReference type="GO" id="GO:0005634">
    <property type="term" value="C:nucleus"/>
    <property type="evidence" value="ECO:0007669"/>
    <property type="project" value="UniProtKB-SubCell"/>
</dbReference>
<dbReference type="GO" id="GO:0000278">
    <property type="term" value="P:mitotic cell cycle"/>
    <property type="evidence" value="ECO:0007669"/>
    <property type="project" value="TreeGrafter"/>
</dbReference>
<evidence type="ECO:0000259" key="7">
    <source>
        <dbReference type="PROSITE" id="PS50157"/>
    </source>
</evidence>
<dbReference type="InterPro" id="IPR013087">
    <property type="entry name" value="Znf_C2H2_type"/>
</dbReference>
<dbReference type="SMART" id="SM00355">
    <property type="entry name" value="ZnF_C2H2"/>
    <property type="match status" value="2"/>
</dbReference>
<evidence type="ECO:0000313" key="9">
    <source>
        <dbReference type="EMBL" id="CAL4076663.1"/>
    </source>
</evidence>
<feature type="domain" description="Myb-like" evidence="6">
    <location>
        <begin position="117"/>
        <end position="167"/>
    </location>
</feature>
<evidence type="ECO:0000259" key="8">
    <source>
        <dbReference type="PROSITE" id="PS51294"/>
    </source>
</evidence>
<dbReference type="SMART" id="SM00717">
    <property type="entry name" value="SANT"/>
    <property type="match status" value="2"/>
</dbReference>
<dbReference type="FunFam" id="1.10.10.60:FF:000010">
    <property type="entry name" value="Transcriptional activator Myb isoform A"/>
    <property type="match status" value="1"/>
</dbReference>
<evidence type="ECO:0000313" key="10">
    <source>
        <dbReference type="Proteomes" id="UP001497623"/>
    </source>
</evidence>
<dbReference type="Pfam" id="PF13921">
    <property type="entry name" value="Myb_DNA-bind_6"/>
    <property type="match status" value="1"/>
</dbReference>
<gene>
    <name evidence="9" type="ORF">MNOR_LOCUS10215</name>
</gene>
<dbReference type="PROSITE" id="PS51294">
    <property type="entry name" value="HTH_MYB"/>
    <property type="match status" value="2"/>
</dbReference>
<keyword evidence="4" id="KW-0479">Metal-binding</keyword>
<dbReference type="PROSITE" id="PS50090">
    <property type="entry name" value="MYB_LIKE"/>
    <property type="match status" value="2"/>
</dbReference>
<dbReference type="SUPFAM" id="SSF57667">
    <property type="entry name" value="beta-beta-alpha zinc fingers"/>
    <property type="match status" value="1"/>
</dbReference>
<dbReference type="EMBL" id="CAXKWB010005099">
    <property type="protein sequence ID" value="CAL4076663.1"/>
    <property type="molecule type" value="Genomic_DNA"/>
</dbReference>
<organism evidence="9 10">
    <name type="scientific">Meganyctiphanes norvegica</name>
    <name type="common">Northern krill</name>
    <name type="synonym">Thysanopoda norvegica</name>
    <dbReference type="NCBI Taxonomy" id="48144"/>
    <lineage>
        <taxon>Eukaryota</taxon>
        <taxon>Metazoa</taxon>
        <taxon>Ecdysozoa</taxon>
        <taxon>Arthropoda</taxon>
        <taxon>Crustacea</taxon>
        <taxon>Multicrustacea</taxon>
        <taxon>Malacostraca</taxon>
        <taxon>Eumalacostraca</taxon>
        <taxon>Eucarida</taxon>
        <taxon>Euphausiacea</taxon>
        <taxon>Euphausiidae</taxon>
        <taxon>Meganyctiphanes</taxon>
    </lineage>
</organism>
<keyword evidence="2" id="KW-0677">Repeat</keyword>
<feature type="domain" description="C2H2-type" evidence="7">
    <location>
        <begin position="844"/>
        <end position="871"/>
    </location>
</feature>
<name>A0AAV2QDP1_MEGNR</name>
<dbReference type="InterPro" id="IPR050560">
    <property type="entry name" value="MYB_TF"/>
</dbReference>
<dbReference type="InterPro" id="IPR009057">
    <property type="entry name" value="Homeodomain-like_sf"/>
</dbReference>
<feature type="domain" description="Myb-like" evidence="6">
    <location>
        <begin position="65"/>
        <end position="116"/>
    </location>
</feature>
<dbReference type="GO" id="GO:0000981">
    <property type="term" value="F:DNA-binding transcription factor activity, RNA polymerase II-specific"/>
    <property type="evidence" value="ECO:0007669"/>
    <property type="project" value="TreeGrafter"/>
</dbReference>
<evidence type="ECO:0000256" key="2">
    <source>
        <dbReference type="ARBA" id="ARBA00022737"/>
    </source>
</evidence>
<evidence type="ECO:0000256" key="3">
    <source>
        <dbReference type="ARBA" id="ARBA00023125"/>
    </source>
</evidence>
<proteinExistence type="predicted"/>
<dbReference type="Gene3D" id="1.10.10.60">
    <property type="entry name" value="Homeodomain-like"/>
    <property type="match status" value="2"/>
</dbReference>
<dbReference type="AlphaFoldDB" id="A0AAV2QDP1"/>
<dbReference type="PANTHER" id="PTHR45614">
    <property type="entry name" value="MYB PROTEIN-RELATED"/>
    <property type="match status" value="1"/>
</dbReference>
<sequence>MEIQNKNSFANSKYQHNCEDNWKIISLNKLNQKNYQLQGNWESILKNETSTKKSPKEEEWHSILKHELPKKNWTKEEDGCLIEAVNRFGPRNWSLIASHVKGRNGVSCRKRWVQQLDPNIKKTPWTDEENQIIIGAHRIWGNQWSRISRLLPGRTDNGIKNHWHVNLKFLCDQNVTPGLEEENTCTTINPSVLQKIIWNNGLDDFSSEAQQICSEQTSCSITDNVASDKYQEQCTKLDELICNLKRSEDVFTDDSNTVNFSSLSSSSDQTCLPSLSSLVSSLSQNPSIFLKSYDDSESINNYSSQSSILQNDYALDDQRSHISFIMALKNNSSLLEPNKKPIVSPSIFESSSQQERISHLDQVHHMSFDHIDASPVTQHPYTDIITQDTGIHSKLFKKNITPETNNILQNIFEITQNNTPHILDTYQNDQDSESNDESFNSSVFHTPMLNEHSNIEFSQNILNVANNSYTSIISQLIKANISVNSPLSDIAAAQPNQLPQLFHRNCDPNPVSNSDVTNSDIHIRTSQEISSDQNMYEKAILFPLGDNPYHLLQSKVSIPKNIQNGDSSSNLQSNNPILVPTNENLASQESTAGSQTDQLSISEFQRRLLDLILRAPDILWKRKICWKLSEIVKFIDVLKEKESSENTFLQEKNMEVNDKAKSTNNHRHLEKWRNSLNHIQEIKNGGSNQEENNFLQDFSLITENKKRKFSDTEIPSDEISNSEKNIGSSESRFLSLEINQSKNELGSTQNSTNKSIKTHKKVESKQSNLIHMPVSHLNKLSSIDLILSHKSLGDSTVQNLEESKNMHALKSSLSYRCTKCPSLSFRGKNDLRRHLYVHSAEKPFTCELCGRGFIRRDHKIKHQLKHHWIRNVVNKNKENYIDDNNDNNNNSNDNSIDRNADFIQTGIYNENNDDNNNSNDDYSNIVPESASCWQDSKFCENSLQSDSVTYVDKRKKSCISESDTEFMNSSQISKDFEIKIIMGNKKNMSSRSTNFNEVTQKVENSNVDIKDINSKDFFETENEMKQKINIDAKDSTETNKVIETKKEISFKDFVESEKKIVTKININYNDSMEAAEEIHGNVDNSSNIDNEFKSDVEEGRTINNPKAVNSQDLLKDDVVSQIKVLKYIHNKSKLTNLTTTSNILLGKNINH</sequence>
<dbReference type="Gene3D" id="3.30.160.60">
    <property type="entry name" value="Classic Zinc Finger"/>
    <property type="match status" value="1"/>
</dbReference>
<dbReference type="CDD" id="cd00167">
    <property type="entry name" value="SANT"/>
    <property type="match status" value="2"/>
</dbReference>
<keyword evidence="4" id="KW-0863">Zinc-finger</keyword>
<reference evidence="9 10" key="1">
    <citation type="submission" date="2024-05" db="EMBL/GenBank/DDBJ databases">
        <authorList>
            <person name="Wallberg A."/>
        </authorList>
    </citation>
    <scope>NUCLEOTIDE SEQUENCE [LARGE SCALE GENOMIC DNA]</scope>
</reference>
<comment type="caution">
    <text evidence="9">The sequence shown here is derived from an EMBL/GenBank/DDBJ whole genome shotgun (WGS) entry which is preliminary data.</text>
</comment>
<keyword evidence="10" id="KW-1185">Reference proteome</keyword>
<dbReference type="Proteomes" id="UP001497623">
    <property type="component" value="Unassembled WGS sequence"/>
</dbReference>
<comment type="subcellular location">
    <subcellularLocation>
        <location evidence="1">Nucleus</location>
    </subcellularLocation>
</comment>